<evidence type="ECO:0000256" key="2">
    <source>
        <dbReference type="ARBA" id="ARBA00023015"/>
    </source>
</evidence>
<evidence type="ECO:0000256" key="3">
    <source>
        <dbReference type="ARBA" id="ARBA00023082"/>
    </source>
</evidence>
<evidence type="ECO:0000256" key="4">
    <source>
        <dbReference type="ARBA" id="ARBA00023163"/>
    </source>
</evidence>
<dbReference type="InterPro" id="IPR036388">
    <property type="entry name" value="WH-like_DNA-bd_sf"/>
</dbReference>
<dbReference type="InterPro" id="IPR013325">
    <property type="entry name" value="RNA_pol_sigma_r2"/>
</dbReference>
<dbReference type="InterPro" id="IPR014284">
    <property type="entry name" value="RNA_pol_sigma-70_dom"/>
</dbReference>
<dbReference type="Pfam" id="PF04542">
    <property type="entry name" value="Sigma70_r2"/>
    <property type="match status" value="1"/>
</dbReference>
<dbReference type="InterPro" id="IPR013324">
    <property type="entry name" value="RNA_pol_sigma_r3/r4-like"/>
</dbReference>
<dbReference type="InterPro" id="IPR007627">
    <property type="entry name" value="RNA_pol_sigma70_r2"/>
</dbReference>
<dbReference type="GO" id="GO:0003677">
    <property type="term" value="F:DNA binding"/>
    <property type="evidence" value="ECO:0007669"/>
    <property type="project" value="InterPro"/>
</dbReference>
<dbReference type="GO" id="GO:0006352">
    <property type="term" value="P:DNA-templated transcription initiation"/>
    <property type="evidence" value="ECO:0007669"/>
    <property type="project" value="InterPro"/>
</dbReference>
<dbReference type="EMBL" id="LC066375">
    <property type="protein sequence ID" value="BAT27404.1"/>
    <property type="molecule type" value="Genomic_DNA"/>
</dbReference>
<dbReference type="CDD" id="cd06171">
    <property type="entry name" value="Sigma70_r4"/>
    <property type="match status" value="1"/>
</dbReference>
<comment type="similarity">
    <text evidence="1">Belongs to the sigma-70 factor family. ECF subfamily.</text>
</comment>
<name>A0A0P0Z185_9HYPH</name>
<dbReference type="SUPFAM" id="SSF88659">
    <property type="entry name" value="Sigma3 and sigma4 domains of RNA polymerase sigma factors"/>
    <property type="match status" value="1"/>
</dbReference>
<keyword evidence="4" id="KW-0804">Transcription</keyword>
<dbReference type="RefSeq" id="WP_244490828.1">
    <property type="nucleotide sequence ID" value="NZ_BBWR01000012.1"/>
</dbReference>
<dbReference type="NCBIfam" id="TIGR02937">
    <property type="entry name" value="sigma70-ECF"/>
    <property type="match status" value="1"/>
</dbReference>
<feature type="domain" description="RNA polymerase sigma-70 region 2" evidence="5">
    <location>
        <begin position="14"/>
        <end position="74"/>
    </location>
</feature>
<dbReference type="AlphaFoldDB" id="A0A0P0Z185"/>
<dbReference type="SUPFAM" id="SSF88946">
    <property type="entry name" value="Sigma2 domain of RNA polymerase sigma factors"/>
    <property type="match status" value="1"/>
</dbReference>
<sequence length="178" mass="19951">MTEEDLKAHILADRDAMYGYAVTLTRDRELAADLMQDCVVRAFSARSIPMHATALRPWMFSILRNLWLDRLRALKTVRLHREATHDLDACEAPISMETVVVNVLAVRQAMQLLSDEHRDVLGLVDIAGFSYKEAADILSVPHGTVMSRVSRARMAMCELLSDDRVKQLPMAAGSESRG</sequence>
<organism evidence="7">
    <name type="scientific">Aureimonas frigidaquae</name>
    <dbReference type="NCBI Taxonomy" id="424757"/>
    <lineage>
        <taxon>Bacteria</taxon>
        <taxon>Pseudomonadati</taxon>
        <taxon>Pseudomonadota</taxon>
        <taxon>Alphaproteobacteria</taxon>
        <taxon>Hyphomicrobiales</taxon>
        <taxon>Aurantimonadaceae</taxon>
        <taxon>Aureimonas</taxon>
    </lineage>
</organism>
<dbReference type="PANTHER" id="PTHR43133:SF25">
    <property type="entry name" value="RNA POLYMERASE SIGMA FACTOR RFAY-RELATED"/>
    <property type="match status" value="1"/>
</dbReference>
<dbReference type="InterPro" id="IPR039425">
    <property type="entry name" value="RNA_pol_sigma-70-like"/>
</dbReference>
<protein>
    <submittedName>
        <fullName evidence="7">RNA polymerase sigma-E factor protein</fullName>
    </submittedName>
</protein>
<dbReference type="Gene3D" id="1.10.10.10">
    <property type="entry name" value="Winged helix-like DNA-binding domain superfamily/Winged helix DNA-binding domain"/>
    <property type="match status" value="1"/>
</dbReference>
<accession>A0A0P0Z185</accession>
<evidence type="ECO:0000313" key="7">
    <source>
        <dbReference type="EMBL" id="BAT27404.1"/>
    </source>
</evidence>
<evidence type="ECO:0000256" key="1">
    <source>
        <dbReference type="ARBA" id="ARBA00010641"/>
    </source>
</evidence>
<dbReference type="PANTHER" id="PTHR43133">
    <property type="entry name" value="RNA POLYMERASE ECF-TYPE SIGMA FACTO"/>
    <property type="match status" value="1"/>
</dbReference>
<keyword evidence="2" id="KW-0805">Transcription regulation</keyword>
<proteinExistence type="inferred from homology"/>
<dbReference type="Gene3D" id="1.10.1740.10">
    <property type="match status" value="1"/>
</dbReference>
<evidence type="ECO:0000259" key="5">
    <source>
        <dbReference type="Pfam" id="PF04542"/>
    </source>
</evidence>
<reference evidence="7" key="1">
    <citation type="journal article" date="2015" name="Proc. Natl. Acad. Sci. U.S.A.">
        <title>Bacterial clade with the ribosomal RNA operon on a small plasmid rather than the chromosome.</title>
        <authorList>
            <person name="Anda M."/>
            <person name="Ohtsubo Y."/>
            <person name="Okubo T."/>
            <person name="Sugawara M."/>
            <person name="Nagata Y."/>
            <person name="Tsuda M."/>
            <person name="Minamisawa K."/>
            <person name="Mitsui H."/>
        </authorList>
    </citation>
    <scope>NUCLEOTIDE SEQUENCE</scope>
    <source>
        <strain evidence="7">JCM 14755</strain>
    </source>
</reference>
<evidence type="ECO:0000259" key="6">
    <source>
        <dbReference type="Pfam" id="PF08281"/>
    </source>
</evidence>
<feature type="domain" description="RNA polymerase sigma factor 70 region 4 type 2" evidence="6">
    <location>
        <begin position="105"/>
        <end position="156"/>
    </location>
</feature>
<dbReference type="Pfam" id="PF08281">
    <property type="entry name" value="Sigma70_r4_2"/>
    <property type="match status" value="1"/>
</dbReference>
<dbReference type="GO" id="GO:0016987">
    <property type="term" value="F:sigma factor activity"/>
    <property type="evidence" value="ECO:0007669"/>
    <property type="project" value="UniProtKB-KW"/>
</dbReference>
<keyword evidence="3" id="KW-0731">Sigma factor</keyword>
<dbReference type="InterPro" id="IPR013249">
    <property type="entry name" value="RNA_pol_sigma70_r4_t2"/>
</dbReference>